<name>A9NRN5_PICSI</name>
<protein>
    <recommendedName>
        <fullName evidence="2">Cadmium-induced protein AS8</fullName>
    </recommendedName>
</protein>
<evidence type="ECO:0008006" key="2">
    <source>
        <dbReference type="Google" id="ProtNLM"/>
    </source>
</evidence>
<reference evidence="1" key="1">
    <citation type="journal article" date="2008" name="BMC Genomics">
        <title>A conifer genomics resource of 200,000 spruce (Picea spp.) ESTs and 6,464 high-quality, sequence-finished full-length cDNAs for Sitka spruce (Picea sitchensis).</title>
        <authorList>
            <person name="Ralph S.G."/>
            <person name="Chun H.J."/>
            <person name="Kolosova N."/>
            <person name="Cooper D."/>
            <person name="Oddy C."/>
            <person name="Ritland C.E."/>
            <person name="Kirkpatrick R."/>
            <person name="Moore R."/>
            <person name="Barber S."/>
            <person name="Holt R.A."/>
            <person name="Jones S.J."/>
            <person name="Marra M.A."/>
            <person name="Douglas C.J."/>
            <person name="Ritland K."/>
            <person name="Bohlmann J."/>
        </authorList>
    </citation>
    <scope>NUCLEOTIDE SEQUENCE</scope>
    <source>
        <tissue evidence="1">Bark</tissue>
    </source>
</reference>
<dbReference type="PANTHER" id="PTHR36778:SF1">
    <property type="entry name" value="CADMIUM-INDUCED PROTEIN AS8"/>
    <property type="match status" value="1"/>
</dbReference>
<accession>A9NRN5</accession>
<dbReference type="EMBL" id="EF083964">
    <property type="protein sequence ID" value="ABK23296.1"/>
    <property type="molecule type" value="mRNA"/>
</dbReference>
<proteinExistence type="evidence at transcript level"/>
<dbReference type="AlphaFoldDB" id="A9NRN5"/>
<evidence type="ECO:0000313" key="1">
    <source>
        <dbReference type="EMBL" id="ABK23296.1"/>
    </source>
</evidence>
<dbReference type="PANTHER" id="PTHR36778">
    <property type="entry name" value="CADMIUM-INDUCED PROTEIN AS8"/>
    <property type="match status" value="1"/>
</dbReference>
<sequence>MTFHLSPAKMFLMTIANLFKRYERWNPVHPTYGAFWGLGIGVGCGVGWGPGFGPEVIGYVGSGCGVGFSVGVTLVGFGVGLPASGLTCVPYNVVSATGYGMIEFAKYNAFPAIAHIAGLGWDYAIPRVSDLERRAHKGLSKLRLGSSLQWNKHGKNAEDTIKDHLGSLRQYVLEHAPRALGPFTFGERQASSLPQILAKPSLPESKDTETK</sequence>
<dbReference type="InterPro" id="IPR037735">
    <property type="entry name" value="AS8-like"/>
</dbReference>
<organism evidence="1">
    <name type="scientific">Picea sitchensis</name>
    <name type="common">Sitka spruce</name>
    <name type="synonym">Pinus sitchensis</name>
    <dbReference type="NCBI Taxonomy" id="3332"/>
    <lineage>
        <taxon>Eukaryota</taxon>
        <taxon>Viridiplantae</taxon>
        <taxon>Streptophyta</taxon>
        <taxon>Embryophyta</taxon>
        <taxon>Tracheophyta</taxon>
        <taxon>Spermatophyta</taxon>
        <taxon>Pinopsida</taxon>
        <taxon>Pinidae</taxon>
        <taxon>Conifers I</taxon>
        <taxon>Pinales</taxon>
        <taxon>Pinaceae</taxon>
        <taxon>Picea</taxon>
    </lineage>
</organism>